<dbReference type="Pfam" id="PF04055">
    <property type="entry name" value="Radical_SAM"/>
    <property type="match status" value="1"/>
</dbReference>
<dbReference type="PANTHER" id="PTHR43076:SF1">
    <property type="entry name" value="LIPOYL SYNTHASE 2"/>
    <property type="match status" value="1"/>
</dbReference>
<feature type="binding site" evidence="9">
    <location>
        <position position="92"/>
    </location>
    <ligand>
        <name>S-adenosyl-L-methionine</name>
        <dbReference type="ChEBI" id="CHEBI:59789"/>
    </ligand>
</feature>
<evidence type="ECO:0000313" key="12">
    <source>
        <dbReference type="Proteomes" id="UP000269154"/>
    </source>
</evidence>
<feature type="binding site" evidence="9">
    <location>
        <position position="327"/>
    </location>
    <ligand>
        <name>(3R)-3-methyl-D-ornithine</name>
        <dbReference type="ChEBI" id="CHEBI:64642"/>
    </ligand>
</feature>
<keyword evidence="6 7" id="KW-0411">Iron-sulfur</keyword>
<dbReference type="InterPro" id="IPR007197">
    <property type="entry name" value="rSAM"/>
</dbReference>
<evidence type="ECO:0000259" key="10">
    <source>
        <dbReference type="PROSITE" id="PS51918"/>
    </source>
</evidence>
<dbReference type="Proteomes" id="UP000269154">
    <property type="component" value="Unassembled WGS sequence"/>
</dbReference>
<evidence type="ECO:0000256" key="5">
    <source>
        <dbReference type="ARBA" id="ARBA00023004"/>
    </source>
</evidence>
<dbReference type="GO" id="GO:0005506">
    <property type="term" value="F:iron ion binding"/>
    <property type="evidence" value="ECO:0007669"/>
    <property type="project" value="UniProtKB-UniRule"/>
</dbReference>
<dbReference type="OrthoDB" id="9802027at2"/>
<dbReference type="EMBL" id="RCBY01000392">
    <property type="protein sequence ID" value="RQH21578.1"/>
    <property type="molecule type" value="Genomic_DNA"/>
</dbReference>
<dbReference type="PIRSF" id="PIRSF004762">
    <property type="entry name" value="CHP00423"/>
    <property type="match status" value="1"/>
</dbReference>
<comment type="function">
    <text evidence="7">Catalyzes the radical-mediated synthesis of 5-amino-5-(4-hydroxybenzyl)-6-(D-ribitylimino)-5,6-dihydrouracil from 5-amino-6-(D-ribitylamino)uracil and L-tyrosine.</text>
</comment>
<dbReference type="NCBIfam" id="NF005609">
    <property type="entry name" value="PRK07360.1"/>
    <property type="match status" value="1"/>
</dbReference>
<accession>A0A3N6RDT9</accession>
<dbReference type="InterPro" id="IPR045567">
    <property type="entry name" value="CofH/MnqC-like_C"/>
</dbReference>
<comment type="catalytic activity">
    <reaction evidence="7">
        <text>5-amino-6-(D-ribitylamino)uracil + L-tyrosine + S-adenosyl-L-methionine = 5-amino-5-(4-hydroxybenzyl)-6-(D-ribitylimino)-5,6-dihydrouracil + 2-iminoacetate + 5'-deoxyadenosine + L-methionine + H(+)</text>
        <dbReference type="Rhea" id="RHEA:55200"/>
        <dbReference type="ChEBI" id="CHEBI:15378"/>
        <dbReference type="ChEBI" id="CHEBI:15934"/>
        <dbReference type="ChEBI" id="CHEBI:17319"/>
        <dbReference type="ChEBI" id="CHEBI:57844"/>
        <dbReference type="ChEBI" id="CHEBI:58315"/>
        <dbReference type="ChEBI" id="CHEBI:59789"/>
        <dbReference type="ChEBI" id="CHEBI:77846"/>
        <dbReference type="ChEBI" id="CHEBI:85936"/>
        <dbReference type="EC" id="2.5.1.147"/>
    </reaction>
</comment>
<proteinExistence type="inferred from homology"/>
<keyword evidence="5 7" id="KW-0408">Iron</keyword>
<evidence type="ECO:0000256" key="3">
    <source>
        <dbReference type="ARBA" id="ARBA00022691"/>
    </source>
</evidence>
<evidence type="ECO:0000313" key="11">
    <source>
        <dbReference type="EMBL" id="RQH21578.1"/>
    </source>
</evidence>
<comment type="pathway">
    <text evidence="7">Cofactor biosynthesis; coenzyme F0 biosynthesis.</text>
</comment>
<feature type="binding site" evidence="9">
    <location>
        <position position="203"/>
    </location>
    <ligand>
        <name>S-adenosyl-L-methionine</name>
        <dbReference type="ChEBI" id="CHEBI:59789"/>
    </ligand>
</feature>
<dbReference type="GO" id="GO:0051539">
    <property type="term" value="F:4 iron, 4 sulfur cluster binding"/>
    <property type="evidence" value="ECO:0007669"/>
    <property type="project" value="UniProtKB-KW"/>
</dbReference>
<gene>
    <name evidence="7 11" type="primary">cofH</name>
    <name evidence="11" type="ORF">D5R40_31505</name>
</gene>
<feature type="binding site" evidence="9">
    <location>
        <position position="274"/>
    </location>
    <ligand>
        <name>(3R)-3-methyl-D-ornithine</name>
        <dbReference type="ChEBI" id="CHEBI:64642"/>
    </ligand>
</feature>
<dbReference type="SFLD" id="SFLDF00293">
    <property type="entry name" value="((2_3_4_5-tetrahydroxypentyl)a"/>
    <property type="match status" value="1"/>
</dbReference>
<reference evidence="11 12" key="1">
    <citation type="journal article" date="2018" name="ACS Chem. Biol.">
        <title>Ketoreductase domain dysfunction expands chemodiversity: malyngamide biosynthesis in the cyanobacterium Okeania hirsuta.</title>
        <authorList>
            <person name="Moss N.A."/>
            <person name="Leao T."/>
            <person name="Rankin M."/>
            <person name="McCullough T.M."/>
            <person name="Qu P."/>
            <person name="Korobeynikov A."/>
            <person name="Smith J.L."/>
            <person name="Gerwick L."/>
            <person name="Gerwick W.H."/>
        </authorList>
    </citation>
    <scope>NUCLEOTIDE SEQUENCE [LARGE SCALE GENOMIC DNA]</scope>
    <source>
        <strain evidence="11 12">PAB10Feb10-1</strain>
    </source>
</reference>
<dbReference type="GO" id="GO:0044689">
    <property type="term" value="F:7,8-didemethyl-8-hydroxy-5-deazariboflavin synthase activity"/>
    <property type="evidence" value="ECO:0007669"/>
    <property type="project" value="TreeGrafter"/>
</dbReference>
<dbReference type="NCBIfam" id="TIGR03551">
    <property type="entry name" value="F420_cofH"/>
    <property type="match status" value="1"/>
</dbReference>
<dbReference type="PANTHER" id="PTHR43076">
    <property type="entry name" value="FO SYNTHASE (COFH)"/>
    <property type="match status" value="1"/>
</dbReference>
<evidence type="ECO:0000256" key="1">
    <source>
        <dbReference type="ARBA" id="ARBA00022485"/>
    </source>
</evidence>
<dbReference type="UniPathway" id="UPA00072"/>
<dbReference type="Pfam" id="PF19288">
    <property type="entry name" value="CofH_C"/>
    <property type="match status" value="1"/>
</dbReference>
<comment type="cofactor">
    <cofactor evidence="7 8">
        <name>[4Fe-4S] cluster</name>
        <dbReference type="ChEBI" id="CHEBI:49883"/>
    </cofactor>
    <text evidence="7 8">Binds 1 [4Fe-4S] cluster. The cluster is coordinated with 3 cysteines and an exchangeable S-adenosyl-L-methionine.</text>
</comment>
<dbReference type="InterPro" id="IPR058240">
    <property type="entry name" value="rSAM_sf"/>
</dbReference>
<sequence>MTAFNLTNQNPETILNRALEGYDLSTAETLLLLSPTSQANFGKLALTQLPTEITTIQKTADQLRQQQVGDTVTYVINRNINFTNICEQHCSFCAFRRDEGNAGAFWLDIGQILEKANDAVQRGATEICMQGGLNLQAKIAGKSLPYYLQIVKSIKDDFPQLHLHAFSPQEVQFIAREDGMSYEYVIAALRDEGVGSMPGTAAEVLDDAVRRVICPEKIDTATWLEILSTAHRLGMPTTSTMLCGHIETPQQQILHLERLRFLQQTAIEKNYPARITEFILLPFVGQEAPAPLRRRVGRDQPVLLNVLLLTAVSRIFLGNWIINHQPSWVKIGLDGAKEALKWGCNDIGGTLMEEHITTMAGAVGGTCMEVESLQGAIRSLGRNYQHRDTLYQYL</sequence>
<dbReference type="InterPro" id="IPR020050">
    <property type="entry name" value="FO_synthase_su2"/>
</dbReference>
<organism evidence="11 12">
    <name type="scientific">Okeania hirsuta</name>
    <dbReference type="NCBI Taxonomy" id="1458930"/>
    <lineage>
        <taxon>Bacteria</taxon>
        <taxon>Bacillati</taxon>
        <taxon>Cyanobacteriota</taxon>
        <taxon>Cyanophyceae</taxon>
        <taxon>Oscillatoriophycideae</taxon>
        <taxon>Oscillatoriales</taxon>
        <taxon>Microcoleaceae</taxon>
        <taxon>Okeania</taxon>
    </lineage>
</organism>
<dbReference type="EC" id="2.5.1.147" evidence="7"/>
<dbReference type="NCBIfam" id="TIGR00423">
    <property type="entry name" value="CofH family radical SAM protein"/>
    <property type="match status" value="1"/>
</dbReference>
<name>A0A3N6RDT9_9CYAN</name>
<comment type="subunit">
    <text evidence="7">The FO synthase complex consists of two subunits, CofG and CofH.</text>
</comment>
<keyword evidence="1 7" id="KW-0004">4Fe-4S</keyword>
<keyword evidence="4 7" id="KW-0479">Metal-binding</keyword>
<dbReference type="SFLD" id="SFLDG01388">
    <property type="entry name" value="7_8-didemethyl-8-hydroxy-5-dea"/>
    <property type="match status" value="1"/>
</dbReference>
<dbReference type="SFLD" id="SFLDS00029">
    <property type="entry name" value="Radical_SAM"/>
    <property type="match status" value="1"/>
</dbReference>
<dbReference type="AlphaFoldDB" id="A0A3N6RDT9"/>
<dbReference type="SFLD" id="SFLDG01389">
    <property type="entry name" value="menaquinone_synthsis_involved"/>
    <property type="match status" value="1"/>
</dbReference>
<keyword evidence="12" id="KW-1185">Reference proteome</keyword>
<comment type="caution">
    <text evidence="11">The sequence shown here is derived from an EMBL/GenBank/DDBJ whole genome shotgun (WGS) entry which is preliminary data.</text>
</comment>
<dbReference type="InterPro" id="IPR013785">
    <property type="entry name" value="Aldolase_TIM"/>
</dbReference>
<feature type="binding site" evidence="7 8">
    <location>
        <position position="86"/>
    </location>
    <ligand>
        <name>[4Fe-4S] cluster</name>
        <dbReference type="ChEBI" id="CHEBI:49883"/>
        <note>4Fe-4S-S-AdoMet</note>
    </ligand>
</feature>
<dbReference type="RefSeq" id="WP_124142707.1">
    <property type="nucleotide sequence ID" value="NZ_CAWOKI010000349.1"/>
</dbReference>
<evidence type="ECO:0000256" key="4">
    <source>
        <dbReference type="ARBA" id="ARBA00022723"/>
    </source>
</evidence>
<feature type="binding site" evidence="7 8">
    <location>
        <position position="90"/>
    </location>
    <ligand>
        <name>[4Fe-4S] cluster</name>
        <dbReference type="ChEBI" id="CHEBI:49883"/>
        <note>4Fe-4S-S-AdoMet</note>
    </ligand>
</feature>
<evidence type="ECO:0000256" key="8">
    <source>
        <dbReference type="PIRSR" id="PIRSR004762-1"/>
    </source>
</evidence>
<evidence type="ECO:0000256" key="7">
    <source>
        <dbReference type="HAMAP-Rule" id="MF_01612"/>
    </source>
</evidence>
<feature type="binding site" evidence="7 8">
    <location>
        <position position="93"/>
    </location>
    <ligand>
        <name>[4Fe-4S] cluster</name>
        <dbReference type="ChEBI" id="CHEBI:49883"/>
        <note>4Fe-4S-S-AdoMet</note>
    </ligand>
</feature>
<dbReference type="InterPro" id="IPR034405">
    <property type="entry name" value="F420"/>
</dbReference>
<protein>
    <recommendedName>
        <fullName evidence="7">5-amino-6-(D-ribitylamino)uracil--L-tyrosine 4-hydroxyphenyl transferase</fullName>
        <ecNumber evidence="7">2.5.1.147</ecNumber>
    </recommendedName>
    <alternativeName>
        <fullName evidence="7">FO synthase subunit 2</fullName>
    </alternativeName>
</protein>
<feature type="binding site" evidence="9">
    <location>
        <position position="167"/>
    </location>
    <ligand>
        <name>(3R)-3-methyl-D-ornithine</name>
        <dbReference type="ChEBI" id="CHEBI:64642"/>
    </ligand>
</feature>
<dbReference type="PROSITE" id="PS51918">
    <property type="entry name" value="RADICAL_SAM"/>
    <property type="match status" value="1"/>
</dbReference>
<evidence type="ECO:0000256" key="2">
    <source>
        <dbReference type="ARBA" id="ARBA00022679"/>
    </source>
</evidence>
<dbReference type="SUPFAM" id="SSF102114">
    <property type="entry name" value="Radical SAM enzymes"/>
    <property type="match status" value="1"/>
</dbReference>
<dbReference type="CDD" id="cd01335">
    <property type="entry name" value="Radical_SAM"/>
    <property type="match status" value="1"/>
</dbReference>
<comment type="similarity">
    <text evidence="7">Belongs to the radical SAM superfamily. CofH family.</text>
</comment>
<keyword evidence="2 7" id="KW-0808">Transferase</keyword>
<dbReference type="Gene3D" id="3.20.20.70">
    <property type="entry name" value="Aldolase class I"/>
    <property type="match status" value="1"/>
</dbReference>
<evidence type="ECO:0000256" key="9">
    <source>
        <dbReference type="PIRSR" id="PIRSR004762-2"/>
    </source>
</evidence>
<evidence type="ECO:0000256" key="6">
    <source>
        <dbReference type="ARBA" id="ARBA00023014"/>
    </source>
</evidence>
<dbReference type="SFLD" id="SFLDG01064">
    <property type="entry name" value="F420__menaquinone_cofactor_bio"/>
    <property type="match status" value="1"/>
</dbReference>
<dbReference type="GO" id="GO:0141093">
    <property type="term" value="F:5-amino-6-(D-ribitylamino)uracil--L-tyrosine 4-hydroxyphenyl transferase activity"/>
    <property type="evidence" value="ECO:0007669"/>
    <property type="project" value="UniProtKB-EC"/>
</dbReference>
<keyword evidence="3 7" id="KW-0949">S-adenosyl-L-methionine</keyword>
<dbReference type="HAMAP" id="MF_01612">
    <property type="entry name" value="FO_synth_sub2"/>
    <property type="match status" value="1"/>
</dbReference>
<dbReference type="InterPro" id="IPR019940">
    <property type="entry name" value="CofH_family"/>
</dbReference>
<feature type="domain" description="Radical SAM core" evidence="10">
    <location>
        <begin position="72"/>
        <end position="319"/>
    </location>
</feature>